<dbReference type="Gene3D" id="3.30.310.50">
    <property type="entry name" value="Alpha-D-phosphohexomutase, C-terminal domain"/>
    <property type="match status" value="1"/>
</dbReference>
<gene>
    <name evidence="11" type="ORF">BN138_53</name>
    <name evidence="12" type="ORF">BN138_643</name>
</gene>
<evidence type="ECO:0000256" key="2">
    <source>
        <dbReference type="ARBA" id="ARBA00010231"/>
    </source>
</evidence>
<evidence type="ECO:0000259" key="9">
    <source>
        <dbReference type="Pfam" id="PF02879"/>
    </source>
</evidence>
<feature type="domain" description="Alpha-D-phosphohexomutase alpha/beta/alpha" evidence="10">
    <location>
        <begin position="323"/>
        <end position="444"/>
    </location>
</feature>
<evidence type="ECO:0000259" key="10">
    <source>
        <dbReference type="Pfam" id="PF02880"/>
    </source>
</evidence>
<reference evidence="12" key="2">
    <citation type="journal article" date="2013" name="Biotechnol. Biofuels">
        <title>Mining for hemicellulases in the fungus-growing termite Pseudacanthotermes militaris using functional metagenomics.</title>
        <authorList>
            <person name="Bastien G."/>
            <person name="Arnal G."/>
            <person name="Bozonnet S."/>
            <person name="Laguerre S."/>
            <person name="Ferreira F."/>
            <person name="Faure R."/>
            <person name="Henrissat B."/>
            <person name="Lefevre F."/>
            <person name="Robe P."/>
            <person name="Bouchez O."/>
            <person name="Noirot C."/>
            <person name="Dumon C."/>
            <person name="O'Donohue M."/>
        </authorList>
    </citation>
    <scope>NUCLEOTIDE SEQUENCE</scope>
</reference>
<keyword evidence="3" id="KW-0597">Phosphoprotein</keyword>
<comment type="cofactor">
    <cofactor evidence="1">
        <name>Mg(2+)</name>
        <dbReference type="ChEBI" id="CHEBI:18420"/>
    </cofactor>
</comment>
<evidence type="ECO:0000256" key="4">
    <source>
        <dbReference type="ARBA" id="ARBA00022723"/>
    </source>
</evidence>
<comment type="similarity">
    <text evidence="2">Belongs to the phosphohexose mutase family.</text>
</comment>
<dbReference type="PANTHER" id="PTHR45745">
    <property type="entry name" value="PHOSPHOMANNOMUTASE 45A"/>
    <property type="match status" value="1"/>
</dbReference>
<accession>S0DFT1</accession>
<dbReference type="InterPro" id="IPR036900">
    <property type="entry name" value="A-D-PHexomutase_C_sf"/>
</dbReference>
<evidence type="ECO:0000256" key="5">
    <source>
        <dbReference type="ARBA" id="ARBA00022842"/>
    </source>
</evidence>
<name>S0DFT1_9ZZZZ</name>
<dbReference type="Pfam" id="PF02878">
    <property type="entry name" value="PGM_PMM_I"/>
    <property type="match status" value="1"/>
</dbReference>
<dbReference type="Pfam" id="PF02879">
    <property type="entry name" value="PGM_PMM_II"/>
    <property type="match status" value="1"/>
</dbReference>
<dbReference type="EMBL" id="HF548271">
    <property type="protein sequence ID" value="CCO20865.1"/>
    <property type="molecule type" value="Genomic_DNA"/>
</dbReference>
<dbReference type="GO" id="GO:0000287">
    <property type="term" value="F:magnesium ion binding"/>
    <property type="evidence" value="ECO:0007669"/>
    <property type="project" value="InterPro"/>
</dbReference>
<dbReference type="PANTHER" id="PTHR45745:SF1">
    <property type="entry name" value="PHOSPHOGLUCOMUTASE 2B-RELATED"/>
    <property type="match status" value="1"/>
</dbReference>
<dbReference type="CDD" id="cd05799">
    <property type="entry name" value="PGM2"/>
    <property type="match status" value="1"/>
</dbReference>
<dbReference type="InterPro" id="IPR016055">
    <property type="entry name" value="A-D-PHexomutase_a/b/a-I/II/III"/>
</dbReference>
<evidence type="ECO:0000256" key="1">
    <source>
        <dbReference type="ARBA" id="ARBA00001946"/>
    </source>
</evidence>
<reference evidence="12" key="1">
    <citation type="submission" date="2012-10" db="EMBL/GenBank/DDBJ databases">
        <authorList>
            <person name="Sandrine L."/>
        </authorList>
    </citation>
    <scope>NUCLEOTIDE SEQUENCE</scope>
</reference>
<dbReference type="GO" id="GO:0006166">
    <property type="term" value="P:purine ribonucleoside salvage"/>
    <property type="evidence" value="ECO:0007669"/>
    <property type="project" value="TreeGrafter"/>
</dbReference>
<dbReference type="InterPro" id="IPR005845">
    <property type="entry name" value="A-D-PHexomutase_a/b/a-II"/>
</dbReference>
<dbReference type="Pfam" id="PF02880">
    <property type="entry name" value="PGM_PMM_III"/>
    <property type="match status" value="1"/>
</dbReference>
<feature type="domain" description="Alpha-D-phosphohexomutase alpha/beta/alpha" evidence="8">
    <location>
        <begin position="44"/>
        <end position="176"/>
    </location>
</feature>
<keyword evidence="6" id="KW-0413">Isomerase</keyword>
<dbReference type="InterPro" id="IPR005846">
    <property type="entry name" value="A-D-PHexomutase_a/b/a-III"/>
</dbReference>
<dbReference type="AlphaFoldDB" id="S0DFT1"/>
<evidence type="ECO:0000256" key="6">
    <source>
        <dbReference type="ARBA" id="ARBA00023235"/>
    </source>
</evidence>
<evidence type="ECO:0000259" key="7">
    <source>
        <dbReference type="Pfam" id="PF00408"/>
    </source>
</evidence>
<dbReference type="EMBL" id="HF548304">
    <property type="protein sequence ID" value="CCO21455.1"/>
    <property type="molecule type" value="Genomic_DNA"/>
</dbReference>
<dbReference type="InterPro" id="IPR016066">
    <property type="entry name" value="A-D-PHexomutase_CS"/>
</dbReference>
<feature type="domain" description="Alpha-D-phosphohexomutase C-terminal" evidence="7">
    <location>
        <begin position="517"/>
        <end position="546"/>
    </location>
</feature>
<dbReference type="GO" id="GO:0005975">
    <property type="term" value="P:carbohydrate metabolic process"/>
    <property type="evidence" value="ECO:0007669"/>
    <property type="project" value="InterPro"/>
</dbReference>
<dbReference type="InterPro" id="IPR005844">
    <property type="entry name" value="A-D-PHexomutase_a/b/a-I"/>
</dbReference>
<evidence type="ECO:0000259" key="8">
    <source>
        <dbReference type="Pfam" id="PF02878"/>
    </source>
</evidence>
<keyword evidence="5" id="KW-0460">Magnesium</keyword>
<dbReference type="SUPFAM" id="SSF55957">
    <property type="entry name" value="Phosphoglucomutase, C-terminal domain"/>
    <property type="match status" value="1"/>
</dbReference>
<dbReference type="SUPFAM" id="SSF53738">
    <property type="entry name" value="Phosphoglucomutase, first 3 domains"/>
    <property type="match status" value="3"/>
</dbReference>
<dbReference type="Pfam" id="PF00408">
    <property type="entry name" value="PGM_PMM_IV"/>
    <property type="match status" value="1"/>
</dbReference>
<protein>
    <submittedName>
        <fullName evidence="12">Putative phosphoglucomutase</fullName>
    </submittedName>
</protein>
<evidence type="ECO:0000313" key="12">
    <source>
        <dbReference type="EMBL" id="CCO21455.1"/>
    </source>
</evidence>
<keyword evidence="4" id="KW-0479">Metal-binding</keyword>
<dbReference type="PROSITE" id="PS00710">
    <property type="entry name" value="PGM_PMM"/>
    <property type="match status" value="1"/>
</dbReference>
<dbReference type="GO" id="GO:0008973">
    <property type="term" value="F:phosphopentomutase activity"/>
    <property type="evidence" value="ECO:0007669"/>
    <property type="project" value="TreeGrafter"/>
</dbReference>
<organism evidence="12">
    <name type="scientific">termite gut metagenome</name>
    <dbReference type="NCBI Taxonomy" id="433724"/>
    <lineage>
        <taxon>unclassified sequences</taxon>
        <taxon>metagenomes</taxon>
        <taxon>organismal metagenomes</taxon>
    </lineage>
</organism>
<proteinExistence type="inferred from homology"/>
<dbReference type="InterPro" id="IPR005843">
    <property type="entry name" value="A-D-PHexomutase_C"/>
</dbReference>
<evidence type="ECO:0000256" key="3">
    <source>
        <dbReference type="ARBA" id="ARBA00022553"/>
    </source>
</evidence>
<feature type="domain" description="Alpha-D-phosphohexomutase alpha/beta/alpha" evidence="9">
    <location>
        <begin position="220"/>
        <end position="313"/>
    </location>
</feature>
<dbReference type="Gene3D" id="3.40.120.10">
    <property type="entry name" value="Alpha-D-Glucose-1,6-Bisphosphate, subunit A, domain 3"/>
    <property type="match status" value="3"/>
</dbReference>
<evidence type="ECO:0000313" key="11">
    <source>
        <dbReference type="EMBL" id="CCO20865.1"/>
    </source>
</evidence>
<sequence length="572" mass="62266">MQMHIIRYNRWLGQKLEDPDLTAELQAIQGDTDAIRERFAIDLSFGTAGMRGVIGAGTNRMNIYTVRRATQGLAAWLNKAGENPSVAISFDSRIKSDLFAQQAAAVLAANSVRVWLYPQLEPVPVLSFAVRRLGASAGVMITASHNPAQYNGYKVYGPDGCQLSTAASGSVLGEIERLDVFDDVQIMPFDKALQDGLITFIGDDVLTAFTTAVTAQSIRPGLLAIADLQVVYSPLNGAGNVPVRRVLAACGLKSLTVVPEQEYPDGNFPTCPYPNPEIRDTLNLGIELAKQKDADLVLATDPDADRVGIAVRDTAGEYRLLTGNEVGVLLLNFICVGRKEAGTMPARPVAVKSIVSTPMADEVARHHGVELIDVLTGFKYIGEQILKLEQKGEEDRFIFGFEESYGYLAGTHVRDKDAVVASMLICEMAAWYKAMHLDLYAAMQALYDTYGYYLNEVENFDFEGLAGMEKMDEIMAQQRKTPPEALAGLKVLKIADYQAHTLTDTDTGETAPLELPASNVLRYTLEGGSGVTVRPSGTEPKVKVYYAIRAANRREAEATHKALAAAMQPMLT</sequence>
<dbReference type="InterPro" id="IPR005841">
    <property type="entry name" value="Alpha-D-phosphohexomutase_SF"/>
</dbReference>
<dbReference type="PRINTS" id="PR00509">
    <property type="entry name" value="PGMPMM"/>
</dbReference>